<organism evidence="2 3">
    <name type="scientific">Oryza sativa subsp. indica</name>
    <name type="common">Rice</name>
    <dbReference type="NCBI Taxonomy" id="39946"/>
    <lineage>
        <taxon>Eukaryota</taxon>
        <taxon>Viridiplantae</taxon>
        <taxon>Streptophyta</taxon>
        <taxon>Embryophyta</taxon>
        <taxon>Tracheophyta</taxon>
        <taxon>Spermatophyta</taxon>
        <taxon>Magnoliopsida</taxon>
        <taxon>Liliopsida</taxon>
        <taxon>Poales</taxon>
        <taxon>Poaceae</taxon>
        <taxon>BOP clade</taxon>
        <taxon>Oryzoideae</taxon>
        <taxon>Oryzeae</taxon>
        <taxon>Oryzinae</taxon>
        <taxon>Oryza</taxon>
        <taxon>Oryza sativa</taxon>
    </lineage>
</organism>
<dbReference type="Gramene" id="BGIOSGA024405-TA">
    <property type="protein sequence ID" value="BGIOSGA024405-PA"/>
    <property type="gene ID" value="BGIOSGA024405"/>
</dbReference>
<dbReference type="AlphaFoldDB" id="A2YKN7"/>
<name>A2YKN7_ORYSI</name>
<keyword evidence="3" id="KW-1185">Reference proteome</keyword>
<evidence type="ECO:0000256" key="1">
    <source>
        <dbReference type="SAM" id="MobiDB-lite"/>
    </source>
</evidence>
<reference evidence="2 3" key="1">
    <citation type="journal article" date="2005" name="PLoS Biol.">
        <title>The genomes of Oryza sativa: a history of duplications.</title>
        <authorList>
            <person name="Yu J."/>
            <person name="Wang J."/>
            <person name="Lin W."/>
            <person name="Li S."/>
            <person name="Li H."/>
            <person name="Zhou J."/>
            <person name="Ni P."/>
            <person name="Dong W."/>
            <person name="Hu S."/>
            <person name="Zeng C."/>
            <person name="Zhang J."/>
            <person name="Zhang Y."/>
            <person name="Li R."/>
            <person name="Xu Z."/>
            <person name="Li S."/>
            <person name="Li X."/>
            <person name="Zheng H."/>
            <person name="Cong L."/>
            <person name="Lin L."/>
            <person name="Yin J."/>
            <person name="Geng J."/>
            <person name="Li G."/>
            <person name="Shi J."/>
            <person name="Liu J."/>
            <person name="Lv H."/>
            <person name="Li J."/>
            <person name="Wang J."/>
            <person name="Deng Y."/>
            <person name="Ran L."/>
            <person name="Shi X."/>
            <person name="Wang X."/>
            <person name="Wu Q."/>
            <person name="Li C."/>
            <person name="Ren X."/>
            <person name="Wang J."/>
            <person name="Wang X."/>
            <person name="Li D."/>
            <person name="Liu D."/>
            <person name="Zhang X."/>
            <person name="Ji Z."/>
            <person name="Zhao W."/>
            <person name="Sun Y."/>
            <person name="Zhang Z."/>
            <person name="Bao J."/>
            <person name="Han Y."/>
            <person name="Dong L."/>
            <person name="Ji J."/>
            <person name="Chen P."/>
            <person name="Wu S."/>
            <person name="Liu J."/>
            <person name="Xiao Y."/>
            <person name="Bu D."/>
            <person name="Tan J."/>
            <person name="Yang L."/>
            <person name="Ye C."/>
            <person name="Zhang J."/>
            <person name="Xu J."/>
            <person name="Zhou Y."/>
            <person name="Yu Y."/>
            <person name="Zhang B."/>
            <person name="Zhuang S."/>
            <person name="Wei H."/>
            <person name="Liu B."/>
            <person name="Lei M."/>
            <person name="Yu H."/>
            <person name="Li Y."/>
            <person name="Xu H."/>
            <person name="Wei S."/>
            <person name="He X."/>
            <person name="Fang L."/>
            <person name="Zhang Z."/>
            <person name="Zhang Y."/>
            <person name="Huang X."/>
            <person name="Su Z."/>
            <person name="Tong W."/>
            <person name="Li J."/>
            <person name="Tong Z."/>
            <person name="Li S."/>
            <person name="Ye J."/>
            <person name="Wang L."/>
            <person name="Fang L."/>
            <person name="Lei T."/>
            <person name="Chen C."/>
            <person name="Chen H."/>
            <person name="Xu Z."/>
            <person name="Li H."/>
            <person name="Huang H."/>
            <person name="Zhang F."/>
            <person name="Xu H."/>
            <person name="Li N."/>
            <person name="Zhao C."/>
            <person name="Li S."/>
            <person name="Dong L."/>
            <person name="Huang Y."/>
            <person name="Li L."/>
            <person name="Xi Y."/>
            <person name="Qi Q."/>
            <person name="Li W."/>
            <person name="Zhang B."/>
            <person name="Hu W."/>
            <person name="Zhang Y."/>
            <person name="Tian X."/>
            <person name="Jiao Y."/>
            <person name="Liang X."/>
            <person name="Jin J."/>
            <person name="Gao L."/>
            <person name="Zheng W."/>
            <person name="Hao B."/>
            <person name="Liu S."/>
            <person name="Wang W."/>
            <person name="Yuan L."/>
            <person name="Cao M."/>
            <person name="McDermott J."/>
            <person name="Samudrala R."/>
            <person name="Wang J."/>
            <person name="Wong G.K."/>
            <person name="Yang H."/>
        </authorList>
    </citation>
    <scope>NUCLEOTIDE SEQUENCE [LARGE SCALE GENOMIC DNA]</scope>
    <source>
        <strain evidence="3">cv. 93-11</strain>
    </source>
</reference>
<evidence type="ECO:0000313" key="3">
    <source>
        <dbReference type="Proteomes" id="UP000007015"/>
    </source>
</evidence>
<feature type="region of interest" description="Disordered" evidence="1">
    <location>
        <begin position="1"/>
        <end position="138"/>
    </location>
</feature>
<dbReference type="EMBL" id="CM000132">
    <property type="protein sequence ID" value="EAZ03648.1"/>
    <property type="molecule type" value="Genomic_DNA"/>
</dbReference>
<gene>
    <name evidence="2" type="ORF">OsI_25783</name>
</gene>
<feature type="compositionally biased region" description="Gly residues" evidence="1">
    <location>
        <begin position="71"/>
        <end position="94"/>
    </location>
</feature>
<feature type="compositionally biased region" description="Basic residues" evidence="1">
    <location>
        <begin position="8"/>
        <end position="25"/>
    </location>
</feature>
<accession>A2YKN7</accession>
<proteinExistence type="predicted"/>
<sequence>MAQGRNPSRPRRHPRPPSPPRRRRSSPPESCAASREGGGGAKRTGKALPRRGRTKRRATVVGSGGRRRQGRGGSGTPGSGSGEGTRRCAGGGRGWPREGRGGDGGDGAAHRLWLRCGGGDSSRRGGGGRRGEERMRRAQGAWRGGRRLWTPALVVAWPRRWRPALAEARLAAGQAAFPEVWPATAEAGPHARGSRRRRRAVQRDEEQWRTALVRLLWLEDGGDGDATRQPTRVA</sequence>
<dbReference type="HOGENOM" id="CLU_1186658_0_0_1"/>
<protein>
    <submittedName>
        <fullName evidence="2">Uncharacterized protein</fullName>
    </submittedName>
</protein>
<evidence type="ECO:0000313" key="2">
    <source>
        <dbReference type="EMBL" id="EAZ03648.1"/>
    </source>
</evidence>
<dbReference type="Proteomes" id="UP000007015">
    <property type="component" value="Chromosome 7"/>
</dbReference>
<feature type="compositionally biased region" description="Basic residues" evidence="1">
    <location>
        <begin position="43"/>
        <end position="58"/>
    </location>
</feature>